<sequence length="405" mass="45974">MPRKRRENDKEEKRNNEKEKRLTTSELPPQNKVKRYTVHFTWFHERFRVLPDDATEEIARIYARTFIMMLLSTQLFGDKSENRVHIRWLPFVARLDDMASGRGDTTPIPSHWHPGGPPTCQHPITKEERVIQCRLALDRLGDRDIVWEPYTSLDVIAVVHPEILTEEHSRPSVDFLRWWYKVVHRFLSPDSLIADPRIEGISQDVVQRGSSQVPSRVPMPDMPDNRRVEQQRRIGTRATDREWRWLDDMIQDDRFGGDGVGHADHRVRCGRPQCQGGTSGSHLVFLVTDPLSRQGRGPRRSHPERRPSAFSAPYPIGSGAGNSAPDGRCTGVSLRYGGYAAVPVPHVQSHMSDPQGYQPQFHVDLNEPAISPYDSWLGMGGTPPSAFGVACPSILEHSSARGQPE</sequence>
<evidence type="ECO:0000313" key="3">
    <source>
        <dbReference type="Proteomes" id="UP000289738"/>
    </source>
</evidence>
<protein>
    <recommendedName>
        <fullName evidence="4">Aminotransferase-like plant mobile domain-containing protein</fullName>
    </recommendedName>
</protein>
<dbReference type="PANTHER" id="PTHR46033:SF8">
    <property type="entry name" value="PROTEIN MAINTENANCE OF MERISTEMS-LIKE"/>
    <property type="match status" value="1"/>
</dbReference>
<feature type="compositionally biased region" description="Basic and acidic residues" evidence="1">
    <location>
        <begin position="223"/>
        <end position="233"/>
    </location>
</feature>
<evidence type="ECO:0000313" key="2">
    <source>
        <dbReference type="EMBL" id="RYQ94525.1"/>
    </source>
</evidence>
<dbReference type="Proteomes" id="UP000289738">
    <property type="component" value="Chromosome B08"/>
</dbReference>
<feature type="region of interest" description="Disordered" evidence="1">
    <location>
        <begin position="291"/>
        <end position="325"/>
    </location>
</feature>
<evidence type="ECO:0008006" key="4">
    <source>
        <dbReference type="Google" id="ProtNLM"/>
    </source>
</evidence>
<dbReference type="EMBL" id="SDMP01000018">
    <property type="protein sequence ID" value="RYQ94525.1"/>
    <property type="molecule type" value="Genomic_DNA"/>
</dbReference>
<feature type="region of interest" description="Disordered" evidence="1">
    <location>
        <begin position="209"/>
        <end position="233"/>
    </location>
</feature>
<feature type="region of interest" description="Disordered" evidence="1">
    <location>
        <begin position="1"/>
        <end position="30"/>
    </location>
</feature>
<keyword evidence="3" id="KW-1185">Reference proteome</keyword>
<dbReference type="AlphaFoldDB" id="A0A444XXY0"/>
<evidence type="ECO:0000256" key="1">
    <source>
        <dbReference type="SAM" id="MobiDB-lite"/>
    </source>
</evidence>
<proteinExistence type="predicted"/>
<accession>A0A444XXY0</accession>
<gene>
    <name evidence="2" type="ORF">Ahy_B08g089458</name>
</gene>
<dbReference type="PANTHER" id="PTHR46033">
    <property type="entry name" value="PROTEIN MAIN-LIKE 2"/>
    <property type="match status" value="1"/>
</dbReference>
<organism evidence="2 3">
    <name type="scientific">Arachis hypogaea</name>
    <name type="common">Peanut</name>
    <dbReference type="NCBI Taxonomy" id="3818"/>
    <lineage>
        <taxon>Eukaryota</taxon>
        <taxon>Viridiplantae</taxon>
        <taxon>Streptophyta</taxon>
        <taxon>Embryophyta</taxon>
        <taxon>Tracheophyta</taxon>
        <taxon>Spermatophyta</taxon>
        <taxon>Magnoliopsida</taxon>
        <taxon>eudicotyledons</taxon>
        <taxon>Gunneridae</taxon>
        <taxon>Pentapetalae</taxon>
        <taxon>rosids</taxon>
        <taxon>fabids</taxon>
        <taxon>Fabales</taxon>
        <taxon>Fabaceae</taxon>
        <taxon>Papilionoideae</taxon>
        <taxon>50 kb inversion clade</taxon>
        <taxon>dalbergioids sensu lato</taxon>
        <taxon>Dalbergieae</taxon>
        <taxon>Pterocarpus clade</taxon>
        <taxon>Arachis</taxon>
    </lineage>
</organism>
<feature type="compositionally biased region" description="Basic and acidic residues" evidence="1">
    <location>
        <begin position="1"/>
        <end position="23"/>
    </location>
</feature>
<reference evidence="2 3" key="1">
    <citation type="submission" date="2019-01" db="EMBL/GenBank/DDBJ databases">
        <title>Sequencing of cultivated peanut Arachis hypogaea provides insights into genome evolution and oil improvement.</title>
        <authorList>
            <person name="Chen X."/>
        </authorList>
    </citation>
    <scope>NUCLEOTIDE SEQUENCE [LARGE SCALE GENOMIC DNA]</scope>
    <source>
        <strain evidence="3">cv. Fuhuasheng</strain>
        <tissue evidence="2">Leaves</tissue>
    </source>
</reference>
<dbReference type="GO" id="GO:0010073">
    <property type="term" value="P:meristem maintenance"/>
    <property type="evidence" value="ECO:0007669"/>
    <property type="project" value="InterPro"/>
</dbReference>
<dbReference type="InterPro" id="IPR044824">
    <property type="entry name" value="MAIN-like"/>
</dbReference>
<comment type="caution">
    <text evidence="2">The sequence shown here is derived from an EMBL/GenBank/DDBJ whole genome shotgun (WGS) entry which is preliminary data.</text>
</comment>
<name>A0A444XXY0_ARAHY</name>